<evidence type="ECO:0000256" key="3">
    <source>
        <dbReference type="SAM" id="MobiDB-lite"/>
    </source>
</evidence>
<dbReference type="PROSITE" id="PS00233">
    <property type="entry name" value="CHIT_BIND_RR_1"/>
    <property type="match status" value="1"/>
</dbReference>
<reference evidence="4 5" key="1">
    <citation type="journal article" date="2007" name="Nature">
        <title>Evolution of genes and genomes on the Drosophila phylogeny.</title>
        <authorList>
            <consortium name="Drosophila 12 Genomes Consortium"/>
            <person name="Clark A.G."/>
            <person name="Eisen M.B."/>
            <person name="Smith D.R."/>
            <person name="Bergman C.M."/>
            <person name="Oliver B."/>
            <person name="Markow T.A."/>
            <person name="Kaufman T.C."/>
            <person name="Kellis M."/>
            <person name="Gelbart W."/>
            <person name="Iyer V.N."/>
            <person name="Pollard D.A."/>
            <person name="Sackton T.B."/>
            <person name="Larracuente A.M."/>
            <person name="Singh N.D."/>
            <person name="Abad J.P."/>
            <person name="Abt D.N."/>
            <person name="Adryan B."/>
            <person name="Aguade M."/>
            <person name="Akashi H."/>
            <person name="Anderson W.W."/>
            <person name="Aquadro C.F."/>
            <person name="Ardell D.H."/>
            <person name="Arguello R."/>
            <person name="Artieri C.G."/>
            <person name="Barbash D.A."/>
            <person name="Barker D."/>
            <person name="Barsanti P."/>
            <person name="Batterham P."/>
            <person name="Batzoglou S."/>
            <person name="Begun D."/>
            <person name="Bhutkar A."/>
            <person name="Blanco E."/>
            <person name="Bosak S.A."/>
            <person name="Bradley R.K."/>
            <person name="Brand A.D."/>
            <person name="Brent M.R."/>
            <person name="Brooks A.N."/>
            <person name="Brown R.H."/>
            <person name="Butlin R.K."/>
            <person name="Caggese C."/>
            <person name="Calvi B.R."/>
            <person name="Bernardo de Carvalho A."/>
            <person name="Caspi A."/>
            <person name="Castrezana S."/>
            <person name="Celniker S.E."/>
            <person name="Chang J.L."/>
            <person name="Chapple C."/>
            <person name="Chatterji S."/>
            <person name="Chinwalla A."/>
            <person name="Civetta A."/>
            <person name="Clifton S.W."/>
            <person name="Comeron J.M."/>
            <person name="Costello J.C."/>
            <person name="Coyne J.A."/>
            <person name="Daub J."/>
            <person name="David R.G."/>
            <person name="Delcher A.L."/>
            <person name="Delehaunty K."/>
            <person name="Do C.B."/>
            <person name="Ebling H."/>
            <person name="Edwards K."/>
            <person name="Eickbush T."/>
            <person name="Evans J.D."/>
            <person name="Filipski A."/>
            <person name="Findeiss S."/>
            <person name="Freyhult E."/>
            <person name="Fulton L."/>
            <person name="Fulton R."/>
            <person name="Garcia A.C."/>
            <person name="Gardiner A."/>
            <person name="Garfield D.A."/>
            <person name="Garvin B.E."/>
            <person name="Gibson G."/>
            <person name="Gilbert D."/>
            <person name="Gnerre S."/>
            <person name="Godfrey J."/>
            <person name="Good R."/>
            <person name="Gotea V."/>
            <person name="Gravely B."/>
            <person name="Greenberg A.J."/>
            <person name="Griffiths-Jones S."/>
            <person name="Gross S."/>
            <person name="Guigo R."/>
            <person name="Gustafson E.A."/>
            <person name="Haerty W."/>
            <person name="Hahn M.W."/>
            <person name="Halligan D.L."/>
            <person name="Halpern A.L."/>
            <person name="Halter G.M."/>
            <person name="Han M.V."/>
            <person name="Heger A."/>
            <person name="Hillier L."/>
            <person name="Hinrichs A.S."/>
            <person name="Holmes I."/>
            <person name="Hoskins R.A."/>
            <person name="Hubisz M.J."/>
            <person name="Hultmark D."/>
            <person name="Huntley M.A."/>
            <person name="Jaffe D.B."/>
            <person name="Jagadeeshan S."/>
            <person name="Jeck W.R."/>
            <person name="Johnson J."/>
            <person name="Jones C.D."/>
            <person name="Jordan W.C."/>
            <person name="Karpen G.H."/>
            <person name="Kataoka E."/>
            <person name="Keightley P.D."/>
            <person name="Kheradpour P."/>
            <person name="Kirkness E.F."/>
            <person name="Koerich L.B."/>
            <person name="Kristiansen K."/>
            <person name="Kudrna D."/>
            <person name="Kulathinal R.J."/>
            <person name="Kumar S."/>
            <person name="Kwok R."/>
            <person name="Lander E."/>
            <person name="Langley C.H."/>
            <person name="Lapoint R."/>
            <person name="Lazzaro B.P."/>
            <person name="Lee S.J."/>
            <person name="Levesque L."/>
            <person name="Li R."/>
            <person name="Lin C.F."/>
            <person name="Lin M.F."/>
            <person name="Lindblad-Toh K."/>
            <person name="Llopart A."/>
            <person name="Long M."/>
            <person name="Low L."/>
            <person name="Lozovsky E."/>
            <person name="Lu J."/>
            <person name="Luo M."/>
            <person name="Machado C.A."/>
            <person name="Makalowski W."/>
            <person name="Marzo M."/>
            <person name="Matsuda M."/>
            <person name="Matzkin L."/>
            <person name="McAllister B."/>
            <person name="McBride C.S."/>
            <person name="McKernan B."/>
            <person name="McKernan K."/>
            <person name="Mendez-Lago M."/>
            <person name="Minx P."/>
            <person name="Mollenhauer M.U."/>
            <person name="Montooth K."/>
            <person name="Mount S.M."/>
            <person name="Mu X."/>
            <person name="Myers E."/>
            <person name="Negre B."/>
            <person name="Newfeld S."/>
            <person name="Nielsen R."/>
            <person name="Noor M.A."/>
            <person name="O'Grady P."/>
            <person name="Pachter L."/>
            <person name="Papaceit M."/>
            <person name="Parisi M.J."/>
            <person name="Parisi M."/>
            <person name="Parts L."/>
            <person name="Pedersen J.S."/>
            <person name="Pesole G."/>
            <person name="Phillippy A.M."/>
            <person name="Ponting C.P."/>
            <person name="Pop M."/>
            <person name="Porcelli D."/>
            <person name="Powell J.R."/>
            <person name="Prohaska S."/>
            <person name="Pruitt K."/>
            <person name="Puig M."/>
            <person name="Quesneville H."/>
            <person name="Ram K.R."/>
            <person name="Rand D."/>
            <person name="Rasmussen M.D."/>
            <person name="Reed L.K."/>
            <person name="Reenan R."/>
            <person name="Reily A."/>
            <person name="Remington K.A."/>
            <person name="Rieger T.T."/>
            <person name="Ritchie M.G."/>
            <person name="Robin C."/>
            <person name="Rogers Y.H."/>
            <person name="Rohde C."/>
            <person name="Rozas J."/>
            <person name="Rubenfield M.J."/>
            <person name="Ruiz A."/>
            <person name="Russo S."/>
            <person name="Salzberg S.L."/>
            <person name="Sanchez-Gracia A."/>
            <person name="Saranga D.J."/>
            <person name="Sato H."/>
            <person name="Schaeffer S.W."/>
            <person name="Schatz M.C."/>
            <person name="Schlenke T."/>
            <person name="Schwartz R."/>
            <person name="Segarra C."/>
            <person name="Singh R.S."/>
            <person name="Sirot L."/>
            <person name="Sirota M."/>
            <person name="Sisneros N.B."/>
            <person name="Smith C.D."/>
            <person name="Smith T.F."/>
            <person name="Spieth J."/>
            <person name="Stage D.E."/>
            <person name="Stark A."/>
            <person name="Stephan W."/>
            <person name="Strausberg R.L."/>
            <person name="Strempel S."/>
            <person name="Sturgill D."/>
            <person name="Sutton G."/>
            <person name="Sutton G.G."/>
            <person name="Tao W."/>
            <person name="Teichmann S."/>
            <person name="Tobari Y.N."/>
            <person name="Tomimura Y."/>
            <person name="Tsolas J.M."/>
            <person name="Valente V.L."/>
            <person name="Venter E."/>
            <person name="Venter J.C."/>
            <person name="Vicario S."/>
            <person name="Vieira F.G."/>
            <person name="Vilella A.J."/>
            <person name="Villasante A."/>
            <person name="Walenz B."/>
            <person name="Wang J."/>
            <person name="Wasserman M."/>
            <person name="Watts T."/>
            <person name="Wilson D."/>
            <person name="Wilson R.K."/>
            <person name="Wing R.A."/>
            <person name="Wolfner M.F."/>
            <person name="Wong A."/>
            <person name="Wong G.K."/>
            <person name="Wu C.I."/>
            <person name="Wu G."/>
            <person name="Yamamoto D."/>
            <person name="Yang H.P."/>
            <person name="Yang S.P."/>
            <person name="Yorke J.A."/>
            <person name="Yoshida K."/>
            <person name="Zdobnov E."/>
            <person name="Zhang P."/>
            <person name="Zhang Y."/>
            <person name="Zimin A.V."/>
            <person name="Baldwin J."/>
            <person name="Abdouelleil A."/>
            <person name="Abdulkadir J."/>
            <person name="Abebe A."/>
            <person name="Abera B."/>
            <person name="Abreu J."/>
            <person name="Acer S.C."/>
            <person name="Aftuck L."/>
            <person name="Alexander A."/>
            <person name="An P."/>
            <person name="Anderson E."/>
            <person name="Anderson S."/>
            <person name="Arachi H."/>
            <person name="Azer M."/>
            <person name="Bachantsang P."/>
            <person name="Barry A."/>
            <person name="Bayul T."/>
            <person name="Berlin A."/>
            <person name="Bessette D."/>
            <person name="Bloom T."/>
            <person name="Blye J."/>
            <person name="Boguslavskiy L."/>
            <person name="Bonnet C."/>
            <person name="Boukhgalter B."/>
            <person name="Bourzgui I."/>
            <person name="Brown A."/>
            <person name="Cahill P."/>
            <person name="Channer S."/>
            <person name="Cheshatsang Y."/>
            <person name="Chuda L."/>
            <person name="Citroen M."/>
            <person name="Collymore A."/>
            <person name="Cooke P."/>
            <person name="Costello M."/>
            <person name="D'Aco K."/>
            <person name="Daza R."/>
            <person name="De Haan G."/>
            <person name="DeGray S."/>
            <person name="DeMaso C."/>
            <person name="Dhargay N."/>
            <person name="Dooley K."/>
            <person name="Dooley E."/>
            <person name="Doricent M."/>
            <person name="Dorje P."/>
            <person name="Dorjee K."/>
            <person name="Dupes A."/>
            <person name="Elong R."/>
            <person name="Falk J."/>
            <person name="Farina A."/>
            <person name="Faro S."/>
            <person name="Ferguson D."/>
            <person name="Fisher S."/>
            <person name="Foley C.D."/>
            <person name="Franke A."/>
            <person name="Friedrich D."/>
            <person name="Gadbois L."/>
            <person name="Gearin G."/>
            <person name="Gearin C.R."/>
            <person name="Giannoukos G."/>
            <person name="Goode T."/>
            <person name="Graham J."/>
            <person name="Grandbois E."/>
            <person name="Grewal S."/>
            <person name="Gyaltsen K."/>
            <person name="Hafez N."/>
            <person name="Hagos B."/>
            <person name="Hall J."/>
            <person name="Henson C."/>
            <person name="Hollinger A."/>
            <person name="Honan T."/>
            <person name="Huard M.D."/>
            <person name="Hughes L."/>
            <person name="Hurhula B."/>
            <person name="Husby M.E."/>
            <person name="Kamat A."/>
            <person name="Kanga B."/>
            <person name="Kashin S."/>
            <person name="Khazanovich D."/>
            <person name="Kisner P."/>
            <person name="Lance K."/>
            <person name="Lara M."/>
            <person name="Lee W."/>
            <person name="Lennon N."/>
            <person name="Letendre F."/>
            <person name="LeVine R."/>
            <person name="Lipovsky A."/>
            <person name="Liu X."/>
            <person name="Liu J."/>
            <person name="Liu S."/>
            <person name="Lokyitsang T."/>
            <person name="Lokyitsang Y."/>
            <person name="Lubonja R."/>
            <person name="Lui A."/>
            <person name="MacDonald P."/>
            <person name="Magnisalis V."/>
            <person name="Maru K."/>
            <person name="Matthews C."/>
            <person name="McCusker W."/>
            <person name="McDonough S."/>
            <person name="Mehta T."/>
            <person name="Meldrim J."/>
            <person name="Meneus L."/>
            <person name="Mihai O."/>
            <person name="Mihalev A."/>
            <person name="Mihova T."/>
            <person name="Mittelman R."/>
            <person name="Mlenga V."/>
            <person name="Montmayeur A."/>
            <person name="Mulrain L."/>
            <person name="Navidi A."/>
            <person name="Naylor J."/>
            <person name="Negash T."/>
            <person name="Nguyen T."/>
            <person name="Nguyen N."/>
            <person name="Nicol R."/>
            <person name="Norbu C."/>
            <person name="Norbu N."/>
            <person name="Novod N."/>
            <person name="O'Neill B."/>
            <person name="Osman S."/>
            <person name="Markiewicz E."/>
            <person name="Oyono O.L."/>
            <person name="Patti C."/>
            <person name="Phunkhang P."/>
            <person name="Pierre F."/>
            <person name="Priest M."/>
            <person name="Raghuraman S."/>
            <person name="Rege F."/>
            <person name="Reyes R."/>
            <person name="Rise C."/>
            <person name="Rogov P."/>
            <person name="Ross K."/>
            <person name="Ryan E."/>
            <person name="Settipalli S."/>
            <person name="Shea T."/>
            <person name="Sherpa N."/>
            <person name="Shi L."/>
            <person name="Shih D."/>
            <person name="Sparrow T."/>
            <person name="Spaulding J."/>
            <person name="Stalker J."/>
            <person name="Stange-Thomann N."/>
            <person name="Stavropoulos S."/>
            <person name="Stone C."/>
            <person name="Strader C."/>
            <person name="Tesfaye S."/>
            <person name="Thomson T."/>
            <person name="Thoulutsang Y."/>
            <person name="Thoulutsang D."/>
            <person name="Topham K."/>
            <person name="Topping I."/>
            <person name="Tsamla T."/>
            <person name="Vassiliev H."/>
            <person name="Vo A."/>
            <person name="Wangchuk T."/>
            <person name="Wangdi T."/>
            <person name="Weiand M."/>
            <person name="Wilkinson J."/>
            <person name="Wilson A."/>
            <person name="Yadav S."/>
            <person name="Young G."/>
            <person name="Yu Q."/>
            <person name="Zembek L."/>
            <person name="Zhong D."/>
            <person name="Zimmer A."/>
            <person name="Zwirko Z."/>
            <person name="Jaffe D.B."/>
            <person name="Alvarez P."/>
            <person name="Brockman W."/>
            <person name="Butler J."/>
            <person name="Chin C."/>
            <person name="Gnerre S."/>
            <person name="Grabherr M."/>
            <person name="Kleber M."/>
            <person name="Mauceli E."/>
            <person name="MacCallum I."/>
        </authorList>
    </citation>
    <scope>NUCLEOTIDE SEQUENCE [LARGE SCALE GENOMIC DNA]</scope>
    <source>
        <strain evidence="5">Rob3c / Tucson 14021-0248.25</strain>
    </source>
</reference>
<dbReference type="AlphaFoldDB" id="B4HY20"/>
<dbReference type="InterPro" id="IPR050468">
    <property type="entry name" value="Cuticle_Struct_Prot"/>
</dbReference>
<dbReference type="Pfam" id="PF00379">
    <property type="entry name" value="Chitin_bind_4"/>
    <property type="match status" value="1"/>
</dbReference>
<dbReference type="InterPro" id="IPR000618">
    <property type="entry name" value="Insect_cuticle"/>
</dbReference>
<dbReference type="PRINTS" id="PR00947">
    <property type="entry name" value="CUTICLE"/>
</dbReference>
<evidence type="ECO:0000256" key="2">
    <source>
        <dbReference type="PROSITE-ProRule" id="PRU00497"/>
    </source>
</evidence>
<evidence type="ECO:0000313" key="4">
    <source>
        <dbReference type="EMBL" id="EDW51950.1"/>
    </source>
</evidence>
<dbReference type="GO" id="GO:0046529">
    <property type="term" value="P:imaginal disc fusion, thorax closure"/>
    <property type="evidence" value="ECO:0007669"/>
    <property type="project" value="EnsemblMetazoa"/>
</dbReference>
<proteinExistence type="predicted"/>
<dbReference type="HOGENOM" id="CLU_065450_0_0_1"/>
<keyword evidence="1 2" id="KW-0193">Cuticle</keyword>
<organism evidence="5">
    <name type="scientific">Drosophila sechellia</name>
    <name type="common">Fruit fly</name>
    <dbReference type="NCBI Taxonomy" id="7238"/>
    <lineage>
        <taxon>Eukaryota</taxon>
        <taxon>Metazoa</taxon>
        <taxon>Ecdysozoa</taxon>
        <taxon>Arthropoda</taxon>
        <taxon>Hexapoda</taxon>
        <taxon>Insecta</taxon>
        <taxon>Pterygota</taxon>
        <taxon>Neoptera</taxon>
        <taxon>Endopterygota</taxon>
        <taxon>Diptera</taxon>
        <taxon>Brachycera</taxon>
        <taxon>Muscomorpha</taxon>
        <taxon>Ephydroidea</taxon>
        <taxon>Drosophilidae</taxon>
        <taxon>Drosophila</taxon>
        <taxon>Sophophora</taxon>
    </lineage>
</organism>
<feature type="compositionally biased region" description="Basic residues" evidence="3">
    <location>
        <begin position="195"/>
        <end position="204"/>
    </location>
</feature>
<name>B4HY20_DROSE</name>
<dbReference type="PhylomeDB" id="B4HY20"/>
<feature type="region of interest" description="Disordered" evidence="3">
    <location>
        <begin position="167"/>
        <end position="204"/>
    </location>
</feature>
<dbReference type="Proteomes" id="UP000001292">
    <property type="component" value="Unassembled WGS sequence"/>
</dbReference>
<dbReference type="GO" id="GO:0062129">
    <property type="term" value="C:chitin-based extracellular matrix"/>
    <property type="evidence" value="ECO:0007669"/>
    <property type="project" value="TreeGrafter"/>
</dbReference>
<sequence>MTIMTMTSGDGDGNGNSELGFRGEVNFIVALAVLQVQAGSSYIPDSDRNTRTLQNDLQVERDGKYRYAYETSNGISASQEGLGGVAVQGGSSYTSPEGEVINVNYVADEFGYHPVGAHIPQVPDYILRALEYIRTHPYQIKDYYTGELKTVEHDAAAFNVYTRNIQDHTIPQSRPSTTPKTIYLTHPPTTTSRPLRQRRAVPTH</sequence>
<dbReference type="PROSITE" id="PS51155">
    <property type="entry name" value="CHIT_BIND_RR_2"/>
    <property type="match status" value="1"/>
</dbReference>
<evidence type="ECO:0000256" key="1">
    <source>
        <dbReference type="ARBA" id="ARBA00022460"/>
    </source>
</evidence>
<dbReference type="PANTHER" id="PTHR10380:SF237">
    <property type="entry name" value="CUTICULAR PROTEIN 65AU, ISOFORM A-RELATED"/>
    <property type="match status" value="1"/>
</dbReference>
<dbReference type="GO" id="GO:0008010">
    <property type="term" value="F:structural constituent of chitin-based larval cuticle"/>
    <property type="evidence" value="ECO:0007669"/>
    <property type="project" value="TreeGrafter"/>
</dbReference>
<protein>
    <submittedName>
        <fullName evidence="4">GM16273</fullName>
    </submittedName>
</protein>
<dbReference type="STRING" id="7238.B4HY20"/>
<accession>B4HY20</accession>
<evidence type="ECO:0000313" key="5">
    <source>
        <dbReference type="Proteomes" id="UP000001292"/>
    </source>
</evidence>
<feature type="compositionally biased region" description="Polar residues" evidence="3">
    <location>
        <begin position="167"/>
        <end position="180"/>
    </location>
</feature>
<keyword evidence="5" id="KW-1185">Reference proteome</keyword>
<gene>
    <name evidence="4" type="primary">Dsec\GM16273</name>
    <name evidence="4" type="ORF">Dsec_GM16273</name>
</gene>
<dbReference type="OMA" id="RTHPYQI"/>
<dbReference type="PANTHER" id="PTHR10380">
    <property type="entry name" value="CUTICLE PROTEIN"/>
    <property type="match status" value="1"/>
</dbReference>
<dbReference type="EMBL" id="CH480818">
    <property type="protein sequence ID" value="EDW51950.1"/>
    <property type="molecule type" value="Genomic_DNA"/>
</dbReference>
<dbReference type="InterPro" id="IPR031311">
    <property type="entry name" value="CHIT_BIND_RR_consensus"/>
</dbReference>